<accession>A0A9W9IPC1</accession>
<evidence type="ECO:0000313" key="2">
    <source>
        <dbReference type="Proteomes" id="UP001146351"/>
    </source>
</evidence>
<gene>
    <name evidence="1" type="ORF">N7492_002566</name>
</gene>
<dbReference type="InterPro" id="IPR032675">
    <property type="entry name" value="LRR_dom_sf"/>
</dbReference>
<dbReference type="AlphaFoldDB" id="A0A9W9IPC1"/>
<organism evidence="1 2">
    <name type="scientific">Penicillium capsulatum</name>
    <dbReference type="NCBI Taxonomy" id="69766"/>
    <lineage>
        <taxon>Eukaryota</taxon>
        <taxon>Fungi</taxon>
        <taxon>Dikarya</taxon>
        <taxon>Ascomycota</taxon>
        <taxon>Pezizomycotina</taxon>
        <taxon>Eurotiomycetes</taxon>
        <taxon>Eurotiomycetidae</taxon>
        <taxon>Eurotiales</taxon>
        <taxon>Aspergillaceae</taxon>
        <taxon>Penicillium</taxon>
    </lineage>
</organism>
<dbReference type="OrthoDB" id="3886018at2759"/>
<evidence type="ECO:0000313" key="1">
    <source>
        <dbReference type="EMBL" id="KAJ5179356.1"/>
    </source>
</evidence>
<evidence type="ECO:0008006" key="3">
    <source>
        <dbReference type="Google" id="ProtNLM"/>
    </source>
</evidence>
<name>A0A9W9IPC1_9EURO</name>
<dbReference type="Proteomes" id="UP001146351">
    <property type="component" value="Unassembled WGS sequence"/>
</dbReference>
<sequence length="461" mass="52042">MNWNQIPAEIFDIIVRDLELNDIKNLRLVNKASAERCLGPRLLSFASTAETDLTEQSLWDLMAHSLHPAFGPAVRKLRVLSICFDHVGKHVVFEFNSSPAPAWGGSWWDDLRSITVPSATYDMNWLREQQQIRDSLSDQVIIDFLGPAISSFTGLENVTLRSWVTTSPGQKWPPYEGFAPVTARWTSHVCYLTLAAVAGSKTTAKSLNLFTEAETPAERGSNVRTYPQICSGVLWRELSSHVTKIHQTYGEIQLPFDDLSIQVRAEDDAIKQTSTSMFPSLFSASSSNDEAKDDFSSLTRLLRLMPGLRNLDVCFNQKGRCNPVYYGHIFTGIAELSFPQLRNLHLQNLSITSAAILRFLKSHRMIHHLYLEGLSIPADEEWGPVFSFLSEEMKDLLVLVLSECFRGESQIRLYPDVFFKQYFTTRPFLPISSVNNSGPDLHMIFPYGIAAKAAKEKGQWE</sequence>
<dbReference type="SUPFAM" id="SSF52047">
    <property type="entry name" value="RNI-like"/>
    <property type="match status" value="1"/>
</dbReference>
<proteinExistence type="predicted"/>
<protein>
    <recommendedName>
        <fullName evidence="3">F-box domain-containing protein</fullName>
    </recommendedName>
</protein>
<reference evidence="1" key="2">
    <citation type="journal article" date="2023" name="IMA Fungus">
        <title>Comparative genomic study of the Penicillium genus elucidates a diverse pangenome and 15 lateral gene transfer events.</title>
        <authorList>
            <person name="Petersen C."/>
            <person name="Sorensen T."/>
            <person name="Nielsen M.R."/>
            <person name="Sondergaard T.E."/>
            <person name="Sorensen J.L."/>
            <person name="Fitzpatrick D.A."/>
            <person name="Frisvad J.C."/>
            <person name="Nielsen K.L."/>
        </authorList>
    </citation>
    <scope>NUCLEOTIDE SEQUENCE</scope>
    <source>
        <strain evidence="1">IBT 21917</strain>
    </source>
</reference>
<reference evidence="1" key="1">
    <citation type="submission" date="2022-11" db="EMBL/GenBank/DDBJ databases">
        <authorList>
            <person name="Petersen C."/>
        </authorList>
    </citation>
    <scope>NUCLEOTIDE SEQUENCE</scope>
    <source>
        <strain evidence="1">IBT 21917</strain>
    </source>
</reference>
<dbReference type="Gene3D" id="3.80.10.10">
    <property type="entry name" value="Ribonuclease Inhibitor"/>
    <property type="match status" value="1"/>
</dbReference>
<dbReference type="EMBL" id="JAPQKO010000002">
    <property type="protein sequence ID" value="KAJ5179356.1"/>
    <property type="molecule type" value="Genomic_DNA"/>
</dbReference>
<comment type="caution">
    <text evidence="1">The sequence shown here is derived from an EMBL/GenBank/DDBJ whole genome shotgun (WGS) entry which is preliminary data.</text>
</comment>
<keyword evidence="2" id="KW-1185">Reference proteome</keyword>